<dbReference type="InterPro" id="IPR036390">
    <property type="entry name" value="WH_DNA-bd_sf"/>
</dbReference>
<organism evidence="2 3">
    <name type="scientific">Silvimonas terrae</name>
    <dbReference type="NCBI Taxonomy" id="300266"/>
    <lineage>
        <taxon>Bacteria</taxon>
        <taxon>Pseudomonadati</taxon>
        <taxon>Pseudomonadota</taxon>
        <taxon>Betaproteobacteria</taxon>
        <taxon>Neisseriales</taxon>
        <taxon>Chitinibacteraceae</taxon>
        <taxon>Silvimonas</taxon>
    </lineage>
</organism>
<evidence type="ECO:0000313" key="2">
    <source>
        <dbReference type="EMBL" id="MBB5192972.1"/>
    </source>
</evidence>
<proteinExistence type="predicted"/>
<dbReference type="InterPro" id="IPR036388">
    <property type="entry name" value="WH-like_DNA-bd_sf"/>
</dbReference>
<dbReference type="Proteomes" id="UP000543030">
    <property type="component" value="Unassembled WGS sequence"/>
</dbReference>
<dbReference type="RefSeq" id="WP_184102630.1">
    <property type="nucleotide sequence ID" value="NZ_JACHHN010000009.1"/>
</dbReference>
<evidence type="ECO:0000259" key="1">
    <source>
        <dbReference type="SMART" id="SM00347"/>
    </source>
</evidence>
<reference evidence="2 3" key="1">
    <citation type="submission" date="2020-08" db="EMBL/GenBank/DDBJ databases">
        <title>Genomic Encyclopedia of Type Strains, Phase IV (KMG-IV): sequencing the most valuable type-strain genomes for metagenomic binning, comparative biology and taxonomic classification.</title>
        <authorList>
            <person name="Goeker M."/>
        </authorList>
    </citation>
    <scope>NUCLEOTIDE SEQUENCE [LARGE SCALE GENOMIC DNA]</scope>
    <source>
        <strain evidence="2 3">DSM 18233</strain>
    </source>
</reference>
<dbReference type="SMART" id="SM00347">
    <property type="entry name" value="HTH_MARR"/>
    <property type="match status" value="1"/>
</dbReference>
<name>A0A840RL90_9NEIS</name>
<dbReference type="GO" id="GO:0003677">
    <property type="term" value="F:DNA binding"/>
    <property type="evidence" value="ECO:0007669"/>
    <property type="project" value="UniProtKB-KW"/>
</dbReference>
<feature type="domain" description="HTH marR-type" evidence="1">
    <location>
        <begin position="25"/>
        <end position="122"/>
    </location>
</feature>
<dbReference type="Pfam" id="PF12802">
    <property type="entry name" value="MarR_2"/>
    <property type="match status" value="1"/>
</dbReference>
<dbReference type="GO" id="GO:0006950">
    <property type="term" value="P:response to stress"/>
    <property type="evidence" value="ECO:0007669"/>
    <property type="project" value="TreeGrafter"/>
</dbReference>
<accession>A0A840RL90</accession>
<evidence type="ECO:0000313" key="3">
    <source>
        <dbReference type="Proteomes" id="UP000543030"/>
    </source>
</evidence>
<keyword evidence="2" id="KW-0238">DNA-binding</keyword>
<dbReference type="InterPro" id="IPR000835">
    <property type="entry name" value="HTH_MarR-typ"/>
</dbReference>
<gene>
    <name evidence="2" type="ORF">HNQ50_003726</name>
</gene>
<dbReference type="Gene3D" id="1.10.10.10">
    <property type="entry name" value="Winged helix-like DNA-binding domain superfamily/Winged helix DNA-binding domain"/>
    <property type="match status" value="1"/>
</dbReference>
<dbReference type="SUPFAM" id="SSF46785">
    <property type="entry name" value="Winged helix' DNA-binding domain"/>
    <property type="match status" value="1"/>
</dbReference>
<sequence>MALPVENLLGVLALHVMDEMQDLPAPTALHGLTTRAALNAVHASPGCSIETLREALDLCHPAAVRAVAGLAQAGLVSKDAGRDKRTLALNLTETGKIEHARIMRARDSMLSRVVGRLDATEQQTLEQLLVKMLWHETRDSPHSMRLCRLCDDGPCLAAGCPVENRAADLPLPLREISP</sequence>
<dbReference type="GO" id="GO:0003700">
    <property type="term" value="F:DNA-binding transcription factor activity"/>
    <property type="evidence" value="ECO:0007669"/>
    <property type="project" value="InterPro"/>
</dbReference>
<dbReference type="PANTHER" id="PTHR33164">
    <property type="entry name" value="TRANSCRIPTIONAL REGULATOR, MARR FAMILY"/>
    <property type="match status" value="1"/>
</dbReference>
<protein>
    <submittedName>
        <fullName evidence="2">DNA-binding MarR family transcriptional regulator</fullName>
    </submittedName>
</protein>
<dbReference type="InterPro" id="IPR039422">
    <property type="entry name" value="MarR/SlyA-like"/>
</dbReference>
<dbReference type="PANTHER" id="PTHR33164:SF57">
    <property type="entry name" value="MARR-FAMILY TRANSCRIPTIONAL REGULATOR"/>
    <property type="match status" value="1"/>
</dbReference>
<comment type="caution">
    <text evidence="2">The sequence shown here is derived from an EMBL/GenBank/DDBJ whole genome shotgun (WGS) entry which is preliminary data.</text>
</comment>
<keyword evidence="3" id="KW-1185">Reference proteome</keyword>
<dbReference type="AlphaFoldDB" id="A0A840RL90"/>
<dbReference type="EMBL" id="JACHHN010000009">
    <property type="protein sequence ID" value="MBB5192972.1"/>
    <property type="molecule type" value="Genomic_DNA"/>
</dbReference>